<evidence type="ECO:0000256" key="1">
    <source>
        <dbReference type="SAM" id="MobiDB-lite"/>
    </source>
</evidence>
<dbReference type="AlphaFoldDB" id="A0A150GLJ4"/>
<feature type="region of interest" description="Disordered" evidence="1">
    <location>
        <begin position="128"/>
        <end position="161"/>
    </location>
</feature>
<protein>
    <submittedName>
        <fullName evidence="2">Uncharacterized protein</fullName>
    </submittedName>
</protein>
<evidence type="ECO:0000313" key="3">
    <source>
        <dbReference type="Proteomes" id="UP000075714"/>
    </source>
</evidence>
<gene>
    <name evidence="2" type="ORF">GPECTOR_15g358</name>
</gene>
<sequence>MPAAPPDRTPTPSATCIHVAIVHMPYDHPYRLTVRACRKIQHRVATNMTAAAAAAGVKLARRFYGDPRDCSAWGATVCGTFASNGEAAKLANYLYGTMSSWLDLLLDPNCPPERAGFEAAVRVEGPEGGLQLETSRSCEPAAAPDVPPSPPQQPEAPPPVGEPPYVPYMCTACVEVELDPRGQDEGEPVFGARSPLEKGDYCLSAASDISRNLVDAGYPTSASPYGAVWLQQPQMETCSGKTPAGAYQLRVCGSLEYVPYQLEEYASDRDRGPRSWLDPFLLYRRSGGDTPDTPGCLPRLRNATGDHHYLLTARMVSNDTLGLPCLGVGELQFDCTAMFNFDYDPPSPVKPGDLDPPPPPIPLAPPMPPFLPPSPPPRPRPPPPNPPPPPPPNCDFCVWLLAGRLGQRFSSAQCAAFADAVQRNVSAAAGGRYGLVYRDGDDPCSNLLRPTVCFTSAVREGGNRVWDQVRARLSGLALAAVTGPAAGGGSGGSCPTLGGQVLVQAQEGRPSLVPAPDAFSCFPRINLTLSCNVTPGDAFPFRAACIADPASTPFTVARVVRDATDRYCFHLGGNANTSSWPNPKGTCATAAKLASLMLQANTALNASLISITTESPSGTLQRRAGAAALAAAWEQTKATSPRYLDVIALDWTAASLAPPERQGKVCLQLAPNTSLAEFCRVRPAIVGGAGGMGVGACFLSLVPQGASECCPTFAYNSTGL</sequence>
<reference evidence="3" key="1">
    <citation type="journal article" date="2016" name="Nat. Commun.">
        <title>The Gonium pectorale genome demonstrates co-option of cell cycle regulation during the evolution of multicellularity.</title>
        <authorList>
            <person name="Hanschen E.R."/>
            <person name="Marriage T.N."/>
            <person name="Ferris P.J."/>
            <person name="Hamaji T."/>
            <person name="Toyoda A."/>
            <person name="Fujiyama A."/>
            <person name="Neme R."/>
            <person name="Noguchi H."/>
            <person name="Minakuchi Y."/>
            <person name="Suzuki M."/>
            <person name="Kawai-Toyooka H."/>
            <person name="Smith D.R."/>
            <person name="Sparks H."/>
            <person name="Anderson J."/>
            <person name="Bakaric R."/>
            <person name="Luria V."/>
            <person name="Karger A."/>
            <person name="Kirschner M.W."/>
            <person name="Durand P.M."/>
            <person name="Michod R.E."/>
            <person name="Nozaki H."/>
            <person name="Olson B.J."/>
        </authorList>
    </citation>
    <scope>NUCLEOTIDE SEQUENCE [LARGE SCALE GENOMIC DNA]</scope>
    <source>
        <strain evidence="3">NIES-2863</strain>
    </source>
</reference>
<dbReference type="GO" id="GO:0005884">
    <property type="term" value="C:actin filament"/>
    <property type="evidence" value="ECO:0007669"/>
    <property type="project" value="TreeGrafter"/>
</dbReference>
<organism evidence="2 3">
    <name type="scientific">Gonium pectorale</name>
    <name type="common">Green alga</name>
    <dbReference type="NCBI Taxonomy" id="33097"/>
    <lineage>
        <taxon>Eukaryota</taxon>
        <taxon>Viridiplantae</taxon>
        <taxon>Chlorophyta</taxon>
        <taxon>core chlorophytes</taxon>
        <taxon>Chlorophyceae</taxon>
        <taxon>CS clade</taxon>
        <taxon>Chlamydomonadales</taxon>
        <taxon>Volvocaceae</taxon>
        <taxon>Gonium</taxon>
    </lineage>
</organism>
<dbReference type="PANTHER" id="PTHR45691:SF6">
    <property type="entry name" value="PROTEIN DIAPHANOUS"/>
    <property type="match status" value="1"/>
</dbReference>
<dbReference type="PANTHER" id="PTHR45691">
    <property type="entry name" value="PROTEIN DIAPHANOUS"/>
    <property type="match status" value="1"/>
</dbReference>
<evidence type="ECO:0000313" key="2">
    <source>
        <dbReference type="EMBL" id="KXZ50674.1"/>
    </source>
</evidence>
<dbReference type="STRING" id="33097.A0A150GLJ4"/>
<proteinExistence type="predicted"/>
<feature type="region of interest" description="Disordered" evidence="1">
    <location>
        <begin position="346"/>
        <end position="388"/>
    </location>
</feature>
<feature type="compositionally biased region" description="Pro residues" evidence="1">
    <location>
        <begin position="145"/>
        <end position="161"/>
    </location>
</feature>
<name>A0A150GLJ4_GONPE</name>
<comment type="caution">
    <text evidence="2">The sequence shown here is derived from an EMBL/GenBank/DDBJ whole genome shotgun (WGS) entry which is preliminary data.</text>
</comment>
<accession>A0A150GLJ4</accession>
<dbReference type="Proteomes" id="UP000075714">
    <property type="component" value="Unassembled WGS sequence"/>
</dbReference>
<keyword evidence="3" id="KW-1185">Reference proteome</keyword>
<dbReference type="GO" id="GO:0030041">
    <property type="term" value="P:actin filament polymerization"/>
    <property type="evidence" value="ECO:0007669"/>
    <property type="project" value="TreeGrafter"/>
</dbReference>
<dbReference type="InterPro" id="IPR051412">
    <property type="entry name" value="Formin_Homology_Diaphanous_sf"/>
</dbReference>
<dbReference type="EMBL" id="LSYV01000016">
    <property type="protein sequence ID" value="KXZ50674.1"/>
    <property type="molecule type" value="Genomic_DNA"/>
</dbReference>